<organism evidence="1">
    <name type="scientific">Solumvirus sp</name>
    <dbReference type="NCBI Taxonomy" id="2487773"/>
    <lineage>
        <taxon>Viruses</taxon>
        <taxon>Pithoviruses</taxon>
    </lineage>
</organism>
<name>A0A3G5AGV5_9VIRU</name>
<protein>
    <submittedName>
        <fullName evidence="1">Uncharacterized protein</fullName>
    </submittedName>
</protein>
<proteinExistence type="predicted"/>
<gene>
    <name evidence="1" type="ORF">Solumvirus5_17</name>
</gene>
<evidence type="ECO:0000313" key="1">
    <source>
        <dbReference type="EMBL" id="AYV86350.1"/>
    </source>
</evidence>
<reference evidence="1" key="1">
    <citation type="submission" date="2018-10" db="EMBL/GenBank/DDBJ databases">
        <title>Hidden diversity of soil giant viruses.</title>
        <authorList>
            <person name="Schulz F."/>
            <person name="Alteio L."/>
            <person name="Goudeau D."/>
            <person name="Ryan E.M."/>
            <person name="Malmstrom R.R."/>
            <person name="Blanchard J."/>
            <person name="Woyke T."/>
        </authorList>
    </citation>
    <scope>NUCLEOTIDE SEQUENCE</scope>
    <source>
        <strain evidence="1">SMV1</strain>
    </source>
</reference>
<accession>A0A3G5AGV5</accession>
<sequence length="233" mass="26028">MSAALSVPALTASIVSPQTDTKHVQPTVVDQKATLGASILKPLSDQNYSNYQEAQNNSPTSKAILVDKIIIMLIDPDTYFIELSYQIFPIGMDRGYMKIIKDERYNRDPNEVTIYIGFTDPKTQFNNITSKFVAQMAGAQSLFREVLLKYPIDSISIASKAGKNITFRPPGEFNPEEIKKMKSEGLSEDQILDLEALRYNDIEEDKLRKFGIISTGNMQPNNPKTTFGGTHPV</sequence>
<dbReference type="EMBL" id="MK072502">
    <property type="protein sequence ID" value="AYV86350.1"/>
    <property type="molecule type" value="Genomic_DNA"/>
</dbReference>